<evidence type="ECO:0000313" key="2">
    <source>
        <dbReference type="Proteomes" id="UP000305840"/>
    </source>
</evidence>
<evidence type="ECO:0008006" key="3">
    <source>
        <dbReference type="Google" id="ProtNLM"/>
    </source>
</evidence>
<comment type="caution">
    <text evidence="1">The sequence shown here is derived from an EMBL/GenBank/DDBJ whole genome shotgun (WGS) entry which is preliminary data.</text>
</comment>
<feature type="non-terminal residue" evidence="1">
    <location>
        <position position="1"/>
    </location>
</feature>
<gene>
    <name evidence="1" type="ORF">FCV91_15240</name>
</gene>
<sequence length="133" mass="13762">ALAMTPTIFISEINGGADVNESESPTLILDGTTVRFSEGDKLSLSVTDSGGVKVSDAEVLVGENGVWQYELTLDPIEGGSVTVSLHGANALGADATLVESTFTLNKDVNAAVVVVPSLLRQLLIYDKGTKLAA</sequence>
<dbReference type="Proteomes" id="UP000305840">
    <property type="component" value="Unassembled WGS sequence"/>
</dbReference>
<evidence type="ECO:0000313" key="1">
    <source>
        <dbReference type="EMBL" id="TKG06735.1"/>
    </source>
</evidence>
<dbReference type="EMBL" id="SYVO01000056">
    <property type="protein sequence ID" value="TKG06735.1"/>
    <property type="molecule type" value="Genomic_DNA"/>
</dbReference>
<organism evidence="1 2">
    <name type="scientific">Vibrio lentus</name>
    <dbReference type="NCBI Taxonomy" id="136468"/>
    <lineage>
        <taxon>Bacteria</taxon>
        <taxon>Pseudomonadati</taxon>
        <taxon>Pseudomonadota</taxon>
        <taxon>Gammaproteobacteria</taxon>
        <taxon>Vibrionales</taxon>
        <taxon>Vibrionaceae</taxon>
        <taxon>Vibrio</taxon>
    </lineage>
</organism>
<dbReference type="AlphaFoldDB" id="A0A4U2ESV9"/>
<name>A0A4U2ESV9_9VIBR</name>
<protein>
    <recommendedName>
        <fullName evidence="3">Bacterial Ig-like domain-containing protein</fullName>
    </recommendedName>
</protein>
<accession>A0A4U2ESV9</accession>
<reference evidence="1 2" key="1">
    <citation type="submission" date="2019-04" db="EMBL/GenBank/DDBJ databases">
        <title>A reverse ecology approach based on a biological definition of microbial populations.</title>
        <authorList>
            <person name="Arevalo P."/>
            <person name="Vaninsberghe D."/>
            <person name="Elsherbini J."/>
            <person name="Gore J."/>
            <person name="Polz M."/>
        </authorList>
    </citation>
    <scope>NUCLEOTIDE SEQUENCE [LARGE SCALE GENOMIC DNA]</scope>
    <source>
        <strain evidence="1 2">10N.222.48.A1</strain>
    </source>
</reference>
<proteinExistence type="predicted"/>